<dbReference type="GO" id="GO:0006508">
    <property type="term" value="P:proteolysis"/>
    <property type="evidence" value="ECO:0007669"/>
    <property type="project" value="UniProtKB-KW"/>
</dbReference>
<dbReference type="Ensembl" id="ENSNFUT00015051564.1">
    <property type="protein sequence ID" value="ENSNFUP00015049433.1"/>
    <property type="gene ID" value="ENSNFUG00015023263.1"/>
</dbReference>
<evidence type="ECO:0000256" key="14">
    <source>
        <dbReference type="ARBA" id="ARBA00044351"/>
    </source>
</evidence>
<dbReference type="SUPFAM" id="SSF53092">
    <property type="entry name" value="Creatinase/prolidase N-terminal domain"/>
    <property type="match status" value="1"/>
</dbReference>
<protein>
    <recommendedName>
        <fullName evidence="11">Xaa-Pro dipeptidase</fullName>
        <ecNumber evidence="10">3.4.13.9</ecNumber>
    </recommendedName>
    <alternativeName>
        <fullName evidence="14">Imidodipeptidase</fullName>
    </alternativeName>
    <alternativeName>
        <fullName evidence="12">Peptidase D</fullName>
    </alternativeName>
    <alternativeName>
        <fullName evidence="13">Proline dipeptidase</fullName>
    </alternativeName>
</protein>
<keyword evidence="7" id="KW-0482">Metalloprotease</keyword>
<evidence type="ECO:0000256" key="8">
    <source>
        <dbReference type="ARBA" id="ARBA00023211"/>
    </source>
</evidence>
<evidence type="ECO:0000256" key="3">
    <source>
        <dbReference type="ARBA" id="ARBA00022670"/>
    </source>
</evidence>
<keyword evidence="5" id="KW-0378">Hydrolase</keyword>
<evidence type="ECO:0000313" key="19">
    <source>
        <dbReference type="Proteomes" id="UP000694548"/>
    </source>
</evidence>
<evidence type="ECO:0000256" key="13">
    <source>
        <dbReference type="ARBA" id="ARBA00044284"/>
    </source>
</evidence>
<keyword evidence="6" id="KW-0224">Dipeptidase</keyword>
<name>A0A8C6PUT3_NOTFU</name>
<keyword evidence="19" id="KW-1185">Reference proteome</keyword>
<organism evidence="18 19">
    <name type="scientific">Nothobranchius furzeri</name>
    <name type="common">Turquoise killifish</name>
    <dbReference type="NCBI Taxonomy" id="105023"/>
    <lineage>
        <taxon>Eukaryota</taxon>
        <taxon>Metazoa</taxon>
        <taxon>Chordata</taxon>
        <taxon>Craniata</taxon>
        <taxon>Vertebrata</taxon>
        <taxon>Euteleostomi</taxon>
        <taxon>Actinopterygii</taxon>
        <taxon>Neopterygii</taxon>
        <taxon>Teleostei</taxon>
        <taxon>Neoteleostei</taxon>
        <taxon>Acanthomorphata</taxon>
        <taxon>Ovalentaria</taxon>
        <taxon>Atherinomorphae</taxon>
        <taxon>Cyprinodontiformes</taxon>
        <taxon>Nothobranchiidae</taxon>
        <taxon>Nothobranchius</taxon>
    </lineage>
</organism>
<dbReference type="InterPro" id="IPR007865">
    <property type="entry name" value="Aminopep_P_N"/>
</dbReference>
<evidence type="ECO:0000256" key="12">
    <source>
        <dbReference type="ARBA" id="ARBA00044252"/>
    </source>
</evidence>
<evidence type="ECO:0000256" key="10">
    <source>
        <dbReference type="ARBA" id="ARBA00044051"/>
    </source>
</evidence>
<evidence type="ECO:0000256" key="1">
    <source>
        <dbReference type="ARBA" id="ARBA00001936"/>
    </source>
</evidence>
<comment type="similarity">
    <text evidence="9">Belongs to the peptidase M24B family. Eukaryotic-type prolidase subfamily.</text>
</comment>
<reference evidence="18" key="2">
    <citation type="submission" date="2025-08" db="UniProtKB">
        <authorList>
            <consortium name="Ensembl"/>
        </authorList>
    </citation>
    <scope>IDENTIFICATION</scope>
</reference>
<dbReference type="Proteomes" id="UP000694548">
    <property type="component" value="Chromosome sgr07"/>
</dbReference>
<feature type="domain" description="Aminopeptidase P N-terminal" evidence="17">
    <location>
        <begin position="18"/>
        <end position="149"/>
    </location>
</feature>
<comment type="subunit">
    <text evidence="2">Homodimer.</text>
</comment>
<comment type="cofactor">
    <cofactor evidence="1">
        <name>Mn(2+)</name>
        <dbReference type="ChEBI" id="CHEBI:29035"/>
    </cofactor>
</comment>
<dbReference type="GeneTree" id="ENSGT00940000153657"/>
<reference evidence="18" key="3">
    <citation type="submission" date="2025-09" db="UniProtKB">
        <authorList>
            <consortium name="Ensembl"/>
        </authorList>
    </citation>
    <scope>IDENTIFICATION</scope>
</reference>
<comment type="catalytic activity">
    <reaction evidence="15">
        <text>Xaa-L-Pro dipeptide + H2O = an L-alpha-amino acid + L-proline</text>
        <dbReference type="Rhea" id="RHEA:76407"/>
        <dbReference type="ChEBI" id="CHEBI:15377"/>
        <dbReference type="ChEBI" id="CHEBI:59869"/>
        <dbReference type="ChEBI" id="CHEBI:60039"/>
        <dbReference type="ChEBI" id="CHEBI:195196"/>
        <dbReference type="EC" id="3.4.13.9"/>
    </reaction>
</comment>
<evidence type="ECO:0000256" key="4">
    <source>
        <dbReference type="ARBA" id="ARBA00022723"/>
    </source>
</evidence>
<dbReference type="Pfam" id="PF05195">
    <property type="entry name" value="AMP_N"/>
    <property type="match status" value="1"/>
</dbReference>
<keyword evidence="4 16" id="KW-0479">Metal-binding</keyword>
<dbReference type="InterPro" id="IPR001131">
    <property type="entry name" value="Peptidase_M24B_aminopep-P_CS"/>
</dbReference>
<dbReference type="GO" id="GO:0070006">
    <property type="term" value="F:metalloaminopeptidase activity"/>
    <property type="evidence" value="ECO:0007669"/>
    <property type="project" value="InterPro"/>
</dbReference>
<evidence type="ECO:0000256" key="5">
    <source>
        <dbReference type="ARBA" id="ARBA00022801"/>
    </source>
</evidence>
<keyword evidence="3" id="KW-0645">Protease</keyword>
<dbReference type="GO" id="GO:0102009">
    <property type="term" value="F:proline dipeptidase activity"/>
    <property type="evidence" value="ECO:0007669"/>
    <property type="project" value="UniProtKB-EC"/>
</dbReference>
<evidence type="ECO:0000256" key="2">
    <source>
        <dbReference type="ARBA" id="ARBA00011738"/>
    </source>
</evidence>
<evidence type="ECO:0000256" key="9">
    <source>
        <dbReference type="ARBA" id="ARBA00043990"/>
    </source>
</evidence>
<dbReference type="PANTHER" id="PTHR48480">
    <property type="match status" value="1"/>
</dbReference>
<evidence type="ECO:0000256" key="7">
    <source>
        <dbReference type="ARBA" id="ARBA00023049"/>
    </source>
</evidence>
<dbReference type="GO" id="GO:0030145">
    <property type="term" value="F:manganese ion binding"/>
    <property type="evidence" value="ECO:0007669"/>
    <property type="project" value="InterPro"/>
</dbReference>
<dbReference type="EC" id="3.4.13.9" evidence="10"/>
<reference evidence="18" key="1">
    <citation type="submission" date="2014-08" db="EMBL/GenBank/DDBJ databases">
        <authorList>
            <person name="Senf B."/>
            <person name="Petzold A."/>
            <person name="Downie B.R."/>
            <person name="Koch P."/>
            <person name="Platzer M."/>
        </authorList>
    </citation>
    <scope>NUCLEOTIDE SEQUENCE [LARGE SCALE GENOMIC DNA]</scope>
    <source>
        <strain evidence="18">GRZ</strain>
    </source>
</reference>
<dbReference type="CDD" id="cd01087">
    <property type="entry name" value="Prolidase"/>
    <property type="match status" value="1"/>
</dbReference>
<accession>A0A8C6PUT3</accession>
<sequence length="452" mass="50647">FSCSFRPVFWLGNDTLRVSAALFAENRRRLCQELRAKEGLVSKSVVVLQGGEQTQRYCTDTDVLFRQESFFHWAFGVTEPDCYGAIDVDSGKCILFVPKLPESYATWMGEIFPKEHFKGKYAVDEVQHTCDVSTCSRLFLLLSVCSRVTKTDMELEVLRYTNRVSSEAHKMIMKHVKPGQKEYEMESLFQHYCYTKGGMRHTSYTCICGTGNNSSVLHYGHAGAPNDKSIQDGDMCLFDMGGEYYCYSSDITCSFPANGKFTPDQKAVYEAVLKSSRTVLAAIRPGVKWSDMHRLADKVHLEELVTIGILHGNVDDMLKVHLGSVFMPHGLGHLLGIDVHDVGGYPEGVERVNEPGLRSLRMGRLVQERMVLTVEPGIYFINHLLDQALADPAQNCFINNQVLARFRGFGGVRIEDDIAVTADGVELLTCVPRTVEEIEAFMADSDKPFSPV</sequence>
<dbReference type="SUPFAM" id="SSF55920">
    <property type="entry name" value="Creatinase/aminopeptidase"/>
    <property type="match status" value="1"/>
</dbReference>
<dbReference type="AlphaFoldDB" id="A0A8C6PUT3"/>
<dbReference type="InterPro" id="IPR036005">
    <property type="entry name" value="Creatinase/aminopeptidase-like"/>
</dbReference>
<dbReference type="Pfam" id="PF00557">
    <property type="entry name" value="Peptidase_M24"/>
    <property type="match status" value="1"/>
</dbReference>
<dbReference type="PANTHER" id="PTHR48480:SF2">
    <property type="entry name" value="PEPTIDASE D"/>
    <property type="match status" value="1"/>
</dbReference>
<dbReference type="InterPro" id="IPR000994">
    <property type="entry name" value="Pept_M24"/>
</dbReference>
<evidence type="ECO:0000256" key="16">
    <source>
        <dbReference type="RuleBase" id="RU000590"/>
    </source>
</evidence>
<proteinExistence type="inferred from homology"/>
<dbReference type="Gene3D" id="3.90.230.10">
    <property type="entry name" value="Creatinase/methionine aminopeptidase superfamily"/>
    <property type="match status" value="1"/>
</dbReference>
<keyword evidence="8" id="KW-0464">Manganese</keyword>
<dbReference type="SMART" id="SM01011">
    <property type="entry name" value="AMP_N"/>
    <property type="match status" value="1"/>
</dbReference>
<evidence type="ECO:0000256" key="11">
    <source>
        <dbReference type="ARBA" id="ARBA00044141"/>
    </source>
</evidence>
<gene>
    <name evidence="18" type="primary">PEPD</name>
    <name evidence="18" type="synonym">pepd</name>
</gene>
<dbReference type="InterPro" id="IPR029149">
    <property type="entry name" value="Creatin/AminoP/Spt16_N"/>
</dbReference>
<dbReference type="InterPro" id="IPR052433">
    <property type="entry name" value="X-Pro_dipept-like"/>
</dbReference>
<dbReference type="FunFam" id="3.90.230.10:FF:000002">
    <property type="entry name" value="Xaa-Pro aminopeptidase 3"/>
    <property type="match status" value="1"/>
</dbReference>
<evidence type="ECO:0000259" key="17">
    <source>
        <dbReference type="SMART" id="SM01011"/>
    </source>
</evidence>
<evidence type="ECO:0000256" key="6">
    <source>
        <dbReference type="ARBA" id="ARBA00022997"/>
    </source>
</evidence>
<evidence type="ECO:0000313" key="18">
    <source>
        <dbReference type="Ensembl" id="ENSNFUP00015049433.1"/>
    </source>
</evidence>
<dbReference type="PROSITE" id="PS00491">
    <property type="entry name" value="PROLINE_PEPTIDASE"/>
    <property type="match status" value="1"/>
</dbReference>
<evidence type="ECO:0000256" key="15">
    <source>
        <dbReference type="ARBA" id="ARBA00048994"/>
    </source>
</evidence>